<feature type="compositionally biased region" description="Basic residues" evidence="3">
    <location>
        <begin position="16"/>
        <end position="26"/>
    </location>
</feature>
<reference evidence="4 5" key="1">
    <citation type="submission" date="2019-09" db="EMBL/GenBank/DDBJ databases">
        <authorList>
            <person name="Depoorter E."/>
        </authorList>
    </citation>
    <scope>NUCLEOTIDE SEQUENCE [LARGE SCALE GENOMIC DNA]</scope>
    <source>
        <strain evidence="4">LMG 24065</strain>
    </source>
</reference>
<name>A0A6P2K8R1_9BURK</name>
<dbReference type="Gene3D" id="3.40.50.720">
    <property type="entry name" value="NAD(P)-binding Rossmann-like Domain"/>
    <property type="match status" value="1"/>
</dbReference>
<keyword evidence="2" id="KW-0560">Oxidoreductase</keyword>
<keyword evidence="5" id="KW-1185">Reference proteome</keyword>
<dbReference type="AlphaFoldDB" id="A0A6P2K8R1"/>
<sequence>MVGIRESGAGSVSPSARRRPGLSARAARRALRRTAGGQLADRPSGQGTSVIAAAVRGVEALAQSLALELRPIRVNVVAPGFVDTPLYDAFGPQARDAILGGAASSLPGGRVGRADEVGEAVAFLLGNRFMNAEILHIDGGGRLV</sequence>
<gene>
    <name evidence="4" type="ORF">BDI24065_02309</name>
</gene>
<feature type="region of interest" description="Disordered" evidence="3">
    <location>
        <begin position="1"/>
        <end position="26"/>
    </location>
</feature>
<evidence type="ECO:0000313" key="4">
    <source>
        <dbReference type="EMBL" id="VWB50462.1"/>
    </source>
</evidence>
<organism evidence="4 5">
    <name type="scientific">Burkholderia diffusa</name>
    <dbReference type="NCBI Taxonomy" id="488732"/>
    <lineage>
        <taxon>Bacteria</taxon>
        <taxon>Pseudomonadati</taxon>
        <taxon>Pseudomonadota</taxon>
        <taxon>Betaproteobacteria</taxon>
        <taxon>Burkholderiales</taxon>
        <taxon>Burkholderiaceae</taxon>
        <taxon>Burkholderia</taxon>
        <taxon>Burkholderia cepacia complex</taxon>
    </lineage>
</organism>
<evidence type="ECO:0000256" key="2">
    <source>
        <dbReference type="ARBA" id="ARBA00023002"/>
    </source>
</evidence>
<evidence type="ECO:0000256" key="3">
    <source>
        <dbReference type="SAM" id="MobiDB-lite"/>
    </source>
</evidence>
<comment type="similarity">
    <text evidence="1">Belongs to the short-chain dehydrogenases/reductases (SDR) family.</text>
</comment>
<dbReference type="GO" id="GO:0016491">
    <property type="term" value="F:oxidoreductase activity"/>
    <property type="evidence" value="ECO:0007669"/>
    <property type="project" value="UniProtKB-KW"/>
</dbReference>
<dbReference type="InterPro" id="IPR002347">
    <property type="entry name" value="SDR_fam"/>
</dbReference>
<accession>A0A6P2K8R1</accession>
<proteinExistence type="inferred from homology"/>
<dbReference type="Pfam" id="PF13561">
    <property type="entry name" value="adh_short_C2"/>
    <property type="match status" value="1"/>
</dbReference>
<dbReference type="InterPro" id="IPR051122">
    <property type="entry name" value="SDR_DHRS6-like"/>
</dbReference>
<dbReference type="EMBL" id="CABVPN010000010">
    <property type="protein sequence ID" value="VWB50462.1"/>
    <property type="molecule type" value="Genomic_DNA"/>
</dbReference>
<dbReference type="PANTHER" id="PTHR43477:SF1">
    <property type="entry name" value="DIHYDROANTICAPSIN 7-DEHYDROGENASE"/>
    <property type="match status" value="1"/>
</dbReference>
<dbReference type="PANTHER" id="PTHR43477">
    <property type="entry name" value="DIHYDROANTICAPSIN 7-DEHYDROGENASE"/>
    <property type="match status" value="1"/>
</dbReference>
<evidence type="ECO:0000256" key="1">
    <source>
        <dbReference type="ARBA" id="ARBA00006484"/>
    </source>
</evidence>
<dbReference type="PRINTS" id="PR00081">
    <property type="entry name" value="GDHRDH"/>
</dbReference>
<dbReference type="SUPFAM" id="SSF51735">
    <property type="entry name" value="NAD(P)-binding Rossmann-fold domains"/>
    <property type="match status" value="1"/>
</dbReference>
<dbReference type="Proteomes" id="UP000494125">
    <property type="component" value="Unassembled WGS sequence"/>
</dbReference>
<dbReference type="InterPro" id="IPR036291">
    <property type="entry name" value="NAD(P)-bd_dom_sf"/>
</dbReference>
<protein>
    <submittedName>
        <fullName evidence="4">Short-chain dehydrogenase</fullName>
    </submittedName>
</protein>
<evidence type="ECO:0000313" key="5">
    <source>
        <dbReference type="Proteomes" id="UP000494125"/>
    </source>
</evidence>